<protein>
    <submittedName>
        <fullName evidence="2">Uncharacterized protein</fullName>
    </submittedName>
</protein>
<reference evidence="2 3" key="1">
    <citation type="submission" date="2015-04" db="EMBL/GenBank/DDBJ databases">
        <title>Taxonomic description and genome sequence of Bacillus campisalis sp. nov., a novel member of the genus Bacillus isolated from solar saltern.</title>
        <authorList>
            <person name="Mathan Kumar R."/>
            <person name="Kaur G."/>
            <person name="Kumar A."/>
            <person name="Singh N.K."/>
            <person name="Kaur N."/>
            <person name="Kumar N."/>
            <person name="Mayilraj S."/>
        </authorList>
    </citation>
    <scope>NUCLEOTIDE SEQUENCE [LARGE SCALE GENOMIC DNA]</scope>
    <source>
        <strain evidence="2 3">SA2-6</strain>
    </source>
</reference>
<dbReference type="EMBL" id="LAYY01000008">
    <property type="protein sequence ID" value="KKK38425.1"/>
    <property type="molecule type" value="Genomic_DNA"/>
</dbReference>
<keyword evidence="1" id="KW-0812">Transmembrane</keyword>
<evidence type="ECO:0000256" key="1">
    <source>
        <dbReference type="SAM" id="Phobius"/>
    </source>
</evidence>
<evidence type="ECO:0000313" key="3">
    <source>
        <dbReference type="Proteomes" id="UP000034166"/>
    </source>
</evidence>
<dbReference type="Proteomes" id="UP000034166">
    <property type="component" value="Unassembled WGS sequence"/>
</dbReference>
<keyword evidence="1" id="KW-0472">Membrane</keyword>
<dbReference type="OrthoDB" id="2934746at2"/>
<dbReference type="PATRIC" id="fig|1408103.3.peg.2150"/>
<evidence type="ECO:0000313" key="2">
    <source>
        <dbReference type="EMBL" id="KKK38425.1"/>
    </source>
</evidence>
<dbReference type="RefSeq" id="WP_046523531.1">
    <property type="nucleotide sequence ID" value="NZ_LAYY01000008.1"/>
</dbReference>
<keyword evidence="3" id="KW-1185">Reference proteome</keyword>
<proteinExistence type="predicted"/>
<dbReference type="AlphaFoldDB" id="A0A0M2T0S3"/>
<feature type="transmembrane region" description="Helical" evidence="1">
    <location>
        <begin position="27"/>
        <end position="44"/>
    </location>
</feature>
<name>A0A0M2T0S3_9BACI</name>
<gene>
    <name evidence="2" type="ORF">WQ57_09580</name>
</gene>
<keyword evidence="1" id="KW-1133">Transmembrane helix</keyword>
<comment type="caution">
    <text evidence="2">The sequence shown here is derived from an EMBL/GenBank/DDBJ whole genome shotgun (WGS) entry which is preliminary data.</text>
</comment>
<organism evidence="2 3">
    <name type="scientific">Mesobacillus campisalis</name>
    <dbReference type="NCBI Taxonomy" id="1408103"/>
    <lineage>
        <taxon>Bacteria</taxon>
        <taxon>Bacillati</taxon>
        <taxon>Bacillota</taxon>
        <taxon>Bacilli</taxon>
        <taxon>Bacillales</taxon>
        <taxon>Bacillaceae</taxon>
        <taxon>Mesobacillus</taxon>
    </lineage>
</organism>
<sequence>MGSLPAFHPEWLIRFWFGTPGLNRLDPHLTLALLAFGLVLFFHVKRRRTAEIPPNPDEERFKHLFAKQRVIERQLDELRDSHEQKQIGDELYKAKRNEFQKHLERTRQELRQFTL</sequence>
<accession>A0A0M2T0S3</accession>